<reference evidence="10 11" key="1">
    <citation type="submission" date="2015-11" db="EMBL/GenBank/DDBJ databases">
        <title>The genome of Candidatus Endoriftia persephone in Ridgeia piscesae and population structure of the North Eastern Pacific vestimentiferan symbionts.</title>
        <authorList>
            <person name="Perez M."/>
            <person name="Juniper K.S."/>
        </authorList>
    </citation>
    <scope>NUCLEOTIDE SEQUENCE [LARGE SCALE GENOMIC DNA]</scope>
    <source>
        <strain evidence="9">Ind10</strain>
        <strain evidence="8">Ind11</strain>
    </source>
</reference>
<dbReference type="SUPFAM" id="SSF56112">
    <property type="entry name" value="Protein kinase-like (PK-like)"/>
    <property type="match status" value="1"/>
</dbReference>
<keyword evidence="1" id="KW-0808">Transferase</keyword>
<dbReference type="EMBL" id="LDXT01000092">
    <property type="protein sequence ID" value="KRT54288.1"/>
    <property type="molecule type" value="Genomic_DNA"/>
</dbReference>
<dbReference type="InterPro" id="IPR029016">
    <property type="entry name" value="GAF-like_dom_sf"/>
</dbReference>
<evidence type="ECO:0000256" key="5">
    <source>
        <dbReference type="SAM" id="MobiDB-lite"/>
    </source>
</evidence>
<protein>
    <submittedName>
        <fullName evidence="9">Serine/threonine protein kinase</fullName>
    </submittedName>
</protein>
<dbReference type="GO" id="GO:0005524">
    <property type="term" value="F:ATP binding"/>
    <property type="evidence" value="ECO:0007669"/>
    <property type="project" value="UniProtKB-KW"/>
</dbReference>
<dbReference type="Gene3D" id="1.10.510.10">
    <property type="entry name" value="Transferase(Phosphotransferase) domain 1"/>
    <property type="match status" value="1"/>
</dbReference>
<dbReference type="Proteomes" id="UP000051276">
    <property type="component" value="Unassembled WGS sequence"/>
</dbReference>
<dbReference type="AlphaFoldDB" id="A0A0T5ZBT6"/>
<dbReference type="Gene3D" id="1.10.3210.10">
    <property type="entry name" value="Hypothetical protein af1432"/>
    <property type="match status" value="1"/>
</dbReference>
<keyword evidence="3 9" id="KW-0418">Kinase</keyword>
<dbReference type="Gene3D" id="3.30.450.40">
    <property type="match status" value="1"/>
</dbReference>
<name>A0A0T5ZBT6_9GAMM</name>
<sequence length="792" mass="87894">MTLNQIGRFKVGKKLGAGAQGTVYLCFDTQLQRRVAIKLLDRSVKESAQRGEARAMSRLQHPNIVSIYEAGEQRGLPFMVFEYVEGELLSDQIRSARLELPLTLNIFRGILQGMAEAHRAGIVHRDLKPGNIIINPDGVAKIMDFGIARLLSEGRERDRSRIGTPRYLAPEYISRGEVGAPGDVFALGLILDEMLTGMPVFSGSSQQIVLDSILKARVQPPSCFNEAVDERLDRFVLKALEKDPDARYADAGDMLKAFEALKGEPVEEVDGAHGTVEFLLRRMRRKSDFPVLSQSVRRINAMSQVSGKDAGQMASVIVKDFALTNKILKVVNSAYYGRFSGKIGTVSRAVVVLGIQAIRSLAASLIFFEHLGDKQQAERLREQVSAAMFSAVFASQLARQQGENDTEGFFLAAMLRDLGRILVAFYLPDESREVERLQQLESLQPIQAQHQVLGVSFETVGIEIARQWNFPDLLTDAMKHWKEDRPPTSETERRRMLAAFAGDATRLMAEQGIGDSQAVSRLLERYRKGLGFDRKTFLHLSRNAMDEFKAYAKVLNSDISQGFVSKIVSGSGKPPATEPVGDAQPGGGATLPDGLTETRILNGSNEQEGVEQAVTAESLITPQESETLLMDGLQEVTSLMVADCEISELFNVVLETMYRSMGFRRVVLALYNRQSGEVMGRSGFGDDLEPFIKAFRFPMKYSVDVFHGALKNAVDVYIANTAEQKMQQDIPQWYKQISNAGSFLLFPLVLNGRPLGLIYADHPQPDALEIDKKKLNLLKALRNQILLALRSQ</sequence>
<feature type="domain" description="Protein kinase" evidence="6">
    <location>
        <begin position="9"/>
        <end position="259"/>
    </location>
</feature>
<dbReference type="Proteomes" id="UP000051634">
    <property type="component" value="Unassembled WGS sequence"/>
</dbReference>
<keyword evidence="11" id="KW-1185">Reference proteome</keyword>
<feature type="domain" description="HDOD" evidence="7">
    <location>
        <begin position="289"/>
        <end position="484"/>
    </location>
</feature>
<dbReference type="SMART" id="SM00220">
    <property type="entry name" value="S_TKc"/>
    <property type="match status" value="1"/>
</dbReference>
<evidence type="ECO:0000313" key="9">
    <source>
        <dbReference type="EMBL" id="KRT60320.1"/>
    </source>
</evidence>
<dbReference type="EMBL" id="LMXI01000001">
    <property type="protein sequence ID" value="KRT60320.1"/>
    <property type="molecule type" value="Genomic_DNA"/>
</dbReference>
<dbReference type="GO" id="GO:0004674">
    <property type="term" value="F:protein serine/threonine kinase activity"/>
    <property type="evidence" value="ECO:0007669"/>
    <property type="project" value="UniProtKB-KW"/>
</dbReference>
<dbReference type="PROSITE" id="PS50011">
    <property type="entry name" value="PROTEIN_KINASE_DOM"/>
    <property type="match status" value="1"/>
</dbReference>
<dbReference type="SUPFAM" id="SSF55781">
    <property type="entry name" value="GAF domain-like"/>
    <property type="match status" value="1"/>
</dbReference>
<gene>
    <name evidence="8" type="ORF">Ga0074115_10449</name>
    <name evidence="9" type="ORF">Ga0076813_169323</name>
</gene>
<keyword evidence="4" id="KW-0067">ATP-binding</keyword>
<dbReference type="STRING" id="54398.Ga0074115_10449"/>
<dbReference type="PANTHER" id="PTHR43289">
    <property type="entry name" value="MITOGEN-ACTIVATED PROTEIN KINASE KINASE KINASE 20-RELATED"/>
    <property type="match status" value="1"/>
</dbReference>
<feature type="region of interest" description="Disordered" evidence="5">
    <location>
        <begin position="570"/>
        <end position="594"/>
    </location>
</feature>
<accession>A0A0T5ZBT6</accession>
<evidence type="ECO:0000256" key="4">
    <source>
        <dbReference type="ARBA" id="ARBA00022840"/>
    </source>
</evidence>
<dbReference type="InterPro" id="IPR008271">
    <property type="entry name" value="Ser/Thr_kinase_AS"/>
</dbReference>
<evidence type="ECO:0000259" key="7">
    <source>
        <dbReference type="PROSITE" id="PS51833"/>
    </source>
</evidence>
<evidence type="ECO:0000256" key="3">
    <source>
        <dbReference type="ARBA" id="ARBA00022777"/>
    </source>
</evidence>
<dbReference type="InterPro" id="IPR013976">
    <property type="entry name" value="HDOD"/>
</dbReference>
<dbReference type="PANTHER" id="PTHR43289:SF6">
    <property type="entry name" value="SERINE_THREONINE-PROTEIN KINASE NEKL-3"/>
    <property type="match status" value="1"/>
</dbReference>
<evidence type="ECO:0000313" key="10">
    <source>
        <dbReference type="Proteomes" id="UP000051276"/>
    </source>
</evidence>
<dbReference type="SUPFAM" id="SSF109604">
    <property type="entry name" value="HD-domain/PDEase-like"/>
    <property type="match status" value="1"/>
</dbReference>
<evidence type="ECO:0000256" key="1">
    <source>
        <dbReference type="ARBA" id="ARBA00022679"/>
    </source>
</evidence>
<organism evidence="9 10">
    <name type="scientific">endosymbiont of Ridgeia piscesae</name>
    <dbReference type="NCBI Taxonomy" id="54398"/>
    <lineage>
        <taxon>Bacteria</taxon>
        <taxon>Pseudomonadati</taxon>
        <taxon>Pseudomonadota</taxon>
        <taxon>Gammaproteobacteria</taxon>
        <taxon>sulfur-oxidizing symbionts</taxon>
    </lineage>
</organism>
<dbReference type="PROSITE" id="PS51833">
    <property type="entry name" value="HDOD"/>
    <property type="match status" value="1"/>
</dbReference>
<proteinExistence type="predicted"/>
<dbReference type="Pfam" id="PF08668">
    <property type="entry name" value="HDOD"/>
    <property type="match status" value="1"/>
</dbReference>
<dbReference type="InterPro" id="IPR003018">
    <property type="entry name" value="GAF"/>
</dbReference>
<evidence type="ECO:0000259" key="6">
    <source>
        <dbReference type="PROSITE" id="PS50011"/>
    </source>
</evidence>
<keyword evidence="2" id="KW-0547">Nucleotide-binding</keyword>
<comment type="caution">
    <text evidence="9">The sequence shown here is derived from an EMBL/GenBank/DDBJ whole genome shotgun (WGS) entry which is preliminary data.</text>
</comment>
<dbReference type="PROSITE" id="PS00108">
    <property type="entry name" value="PROTEIN_KINASE_ST"/>
    <property type="match status" value="1"/>
</dbReference>
<keyword evidence="9" id="KW-0723">Serine/threonine-protein kinase</keyword>
<dbReference type="InterPro" id="IPR000719">
    <property type="entry name" value="Prot_kinase_dom"/>
</dbReference>
<dbReference type="Pfam" id="PF00069">
    <property type="entry name" value="Pkinase"/>
    <property type="match status" value="1"/>
</dbReference>
<dbReference type="InterPro" id="IPR011009">
    <property type="entry name" value="Kinase-like_dom_sf"/>
</dbReference>
<dbReference type="Gene3D" id="3.30.200.20">
    <property type="entry name" value="Phosphorylase Kinase, domain 1"/>
    <property type="match status" value="1"/>
</dbReference>
<evidence type="ECO:0000256" key="2">
    <source>
        <dbReference type="ARBA" id="ARBA00022741"/>
    </source>
</evidence>
<dbReference type="Pfam" id="PF13185">
    <property type="entry name" value="GAF_2"/>
    <property type="match status" value="1"/>
</dbReference>
<dbReference type="RefSeq" id="WP_057955366.1">
    <property type="nucleotide sequence ID" value="NZ_KQ556877.1"/>
</dbReference>
<evidence type="ECO:0000313" key="11">
    <source>
        <dbReference type="Proteomes" id="UP000051634"/>
    </source>
</evidence>
<dbReference type="OrthoDB" id="9770715at2"/>
<dbReference type="CDD" id="cd14014">
    <property type="entry name" value="STKc_PknB_like"/>
    <property type="match status" value="1"/>
</dbReference>
<evidence type="ECO:0000313" key="8">
    <source>
        <dbReference type="EMBL" id="KRT54288.1"/>
    </source>
</evidence>